<dbReference type="GO" id="GO:0043565">
    <property type="term" value="F:sequence-specific DNA binding"/>
    <property type="evidence" value="ECO:0007669"/>
    <property type="project" value="InterPro"/>
</dbReference>
<sequence length="466" mass="51317">MSVKVLIVEDDIDLREAITDTLALADIHYLEAGSGEDALALLKRDSVDMVISDVNMPGMDGHQLLAHLKQQTPSLPVALITAYGQVERAVDAIRNGAADYLMKPFEPQQLIDLIRTHAQGLLTVQYDEPVAEAPGSRQLLQLAQRVAATDSTVLITGESGTGKEVLARYIHNHSPRADKPFIAINCAAIPESMLEATLFGHEKGAFTGAISSQPGKFEQANGGTLLLDEISEMDLGLQAKLLRVLQEQEVERIGGRKVILLDVRLLATSNRQLEQTVAEGKFREDLYYRLNVFPLQWQPLRERPEDIRPLAERLLKHHCRKMGRNLASLDPTAASSLCEHHWPGNVRELDNVIQRALILQAGNRITAADLHLGSAAIPLRNGATQPVPSDSLPAETDEPEMDLVEGLLGKDLKQHEYQLIIEALRATSGSRKDAAEKLGISPRTLRYKLARMREEGIDLESLLSGK</sequence>
<gene>
    <name evidence="11" type="ORF">SAMN02745729_101479</name>
</gene>
<dbReference type="Gene3D" id="3.40.50.2300">
    <property type="match status" value="1"/>
</dbReference>
<accession>A0A1H3YGV5</accession>
<dbReference type="InterPro" id="IPR058031">
    <property type="entry name" value="AAA_lid_NorR"/>
</dbReference>
<keyword evidence="3" id="KW-0067">ATP-binding</keyword>
<evidence type="ECO:0000256" key="3">
    <source>
        <dbReference type="ARBA" id="ARBA00022840"/>
    </source>
</evidence>
<dbReference type="PANTHER" id="PTHR32071">
    <property type="entry name" value="TRANSCRIPTIONAL REGULATORY PROTEIN"/>
    <property type="match status" value="1"/>
</dbReference>
<reference evidence="12" key="1">
    <citation type="submission" date="2016-10" db="EMBL/GenBank/DDBJ databases">
        <authorList>
            <person name="Varghese N."/>
            <person name="Submissions S."/>
        </authorList>
    </citation>
    <scope>NUCLEOTIDE SEQUENCE [LARGE SCALE GENOMIC DNA]</scope>
    <source>
        <strain evidence="12">DSM 11526</strain>
    </source>
</reference>
<dbReference type="InterPro" id="IPR002078">
    <property type="entry name" value="Sigma_54_int"/>
</dbReference>
<dbReference type="Pfam" id="PF02954">
    <property type="entry name" value="HTH_8"/>
    <property type="match status" value="1"/>
</dbReference>
<dbReference type="AlphaFoldDB" id="A0A1H3YGV5"/>
<keyword evidence="2" id="KW-0547">Nucleotide-binding</keyword>
<dbReference type="GO" id="GO:0005524">
    <property type="term" value="F:ATP binding"/>
    <property type="evidence" value="ECO:0007669"/>
    <property type="project" value="UniProtKB-KW"/>
</dbReference>
<feature type="domain" description="Sigma-54 factor interaction" evidence="9">
    <location>
        <begin position="129"/>
        <end position="358"/>
    </location>
</feature>
<dbReference type="InterPro" id="IPR025944">
    <property type="entry name" value="Sigma_54_int_dom_CS"/>
</dbReference>
<dbReference type="PROSITE" id="PS00676">
    <property type="entry name" value="SIGMA54_INTERACT_2"/>
    <property type="match status" value="1"/>
</dbReference>
<dbReference type="FunFam" id="3.40.50.2300:FF:000018">
    <property type="entry name" value="DNA-binding transcriptional regulator NtrC"/>
    <property type="match status" value="1"/>
</dbReference>
<feature type="domain" description="Response regulatory" evidence="10">
    <location>
        <begin position="4"/>
        <end position="118"/>
    </location>
</feature>
<dbReference type="SUPFAM" id="SSF52540">
    <property type="entry name" value="P-loop containing nucleoside triphosphate hydrolases"/>
    <property type="match status" value="1"/>
</dbReference>
<dbReference type="SMART" id="SM00448">
    <property type="entry name" value="REC"/>
    <property type="match status" value="1"/>
</dbReference>
<keyword evidence="1 8" id="KW-0597">Phosphoprotein</keyword>
<protein>
    <submittedName>
        <fullName evidence="11">Two-component system, response regulator FlrC</fullName>
    </submittedName>
</protein>
<keyword evidence="6" id="KW-0238">DNA-binding</keyword>
<dbReference type="SUPFAM" id="SSF52172">
    <property type="entry name" value="CheY-like"/>
    <property type="match status" value="1"/>
</dbReference>
<dbReference type="Gene3D" id="3.40.50.300">
    <property type="entry name" value="P-loop containing nucleotide triphosphate hydrolases"/>
    <property type="match status" value="1"/>
</dbReference>
<organism evidence="11 12">
    <name type="scientific">Marinobacterium iners DSM 11526</name>
    <dbReference type="NCBI Taxonomy" id="1122198"/>
    <lineage>
        <taxon>Bacteria</taxon>
        <taxon>Pseudomonadati</taxon>
        <taxon>Pseudomonadota</taxon>
        <taxon>Gammaproteobacteria</taxon>
        <taxon>Oceanospirillales</taxon>
        <taxon>Oceanospirillaceae</taxon>
        <taxon>Marinobacterium</taxon>
    </lineage>
</organism>
<evidence type="ECO:0000256" key="2">
    <source>
        <dbReference type="ARBA" id="ARBA00022741"/>
    </source>
</evidence>
<dbReference type="SMART" id="SM00382">
    <property type="entry name" value="AAA"/>
    <property type="match status" value="1"/>
</dbReference>
<dbReference type="CDD" id="cd00009">
    <property type="entry name" value="AAA"/>
    <property type="match status" value="1"/>
</dbReference>
<dbReference type="InterPro" id="IPR003593">
    <property type="entry name" value="AAA+_ATPase"/>
</dbReference>
<dbReference type="PROSITE" id="PS50045">
    <property type="entry name" value="SIGMA54_INTERACT_4"/>
    <property type="match status" value="1"/>
</dbReference>
<dbReference type="PROSITE" id="PS50110">
    <property type="entry name" value="RESPONSE_REGULATORY"/>
    <property type="match status" value="1"/>
</dbReference>
<dbReference type="Pfam" id="PF25601">
    <property type="entry name" value="AAA_lid_14"/>
    <property type="match status" value="1"/>
</dbReference>
<dbReference type="GO" id="GO:0000160">
    <property type="term" value="P:phosphorelay signal transduction system"/>
    <property type="evidence" value="ECO:0007669"/>
    <property type="project" value="UniProtKB-KW"/>
</dbReference>
<dbReference type="InterPro" id="IPR027417">
    <property type="entry name" value="P-loop_NTPase"/>
</dbReference>
<dbReference type="OrthoDB" id="9804019at2"/>
<keyword evidence="5" id="KW-0805">Transcription regulation</keyword>
<evidence type="ECO:0000256" key="4">
    <source>
        <dbReference type="ARBA" id="ARBA00023012"/>
    </source>
</evidence>
<evidence type="ECO:0000256" key="6">
    <source>
        <dbReference type="ARBA" id="ARBA00023125"/>
    </source>
</evidence>
<dbReference type="PROSITE" id="PS00675">
    <property type="entry name" value="SIGMA54_INTERACT_1"/>
    <property type="match status" value="1"/>
</dbReference>
<evidence type="ECO:0000313" key="12">
    <source>
        <dbReference type="Proteomes" id="UP000242469"/>
    </source>
</evidence>
<proteinExistence type="predicted"/>
<dbReference type="InterPro" id="IPR001789">
    <property type="entry name" value="Sig_transdc_resp-reg_receiver"/>
</dbReference>
<dbReference type="GO" id="GO:0006355">
    <property type="term" value="P:regulation of DNA-templated transcription"/>
    <property type="evidence" value="ECO:0007669"/>
    <property type="project" value="InterPro"/>
</dbReference>
<dbReference type="PANTHER" id="PTHR32071:SF21">
    <property type="entry name" value="TRANSCRIPTIONAL REGULATORY PROTEIN FLGR"/>
    <property type="match status" value="1"/>
</dbReference>
<evidence type="ECO:0000256" key="7">
    <source>
        <dbReference type="ARBA" id="ARBA00023163"/>
    </source>
</evidence>
<dbReference type="RefSeq" id="WP_091822476.1">
    <property type="nucleotide sequence ID" value="NZ_FNRJ01000001.1"/>
</dbReference>
<dbReference type="Pfam" id="PF00072">
    <property type="entry name" value="Response_reg"/>
    <property type="match status" value="1"/>
</dbReference>
<dbReference type="InterPro" id="IPR002197">
    <property type="entry name" value="HTH_Fis"/>
</dbReference>
<dbReference type="InterPro" id="IPR011006">
    <property type="entry name" value="CheY-like_superfamily"/>
</dbReference>
<evidence type="ECO:0000256" key="5">
    <source>
        <dbReference type="ARBA" id="ARBA00023015"/>
    </source>
</evidence>
<dbReference type="PRINTS" id="PR01590">
    <property type="entry name" value="HTHFIS"/>
</dbReference>
<keyword evidence="4" id="KW-0902">Two-component regulatory system</keyword>
<dbReference type="Pfam" id="PF00158">
    <property type="entry name" value="Sigma54_activat"/>
    <property type="match status" value="1"/>
</dbReference>
<dbReference type="PROSITE" id="PS00688">
    <property type="entry name" value="SIGMA54_INTERACT_3"/>
    <property type="match status" value="1"/>
</dbReference>
<dbReference type="EMBL" id="FNRJ01000001">
    <property type="protein sequence ID" value="SEA10803.1"/>
    <property type="molecule type" value="Genomic_DNA"/>
</dbReference>
<evidence type="ECO:0000259" key="9">
    <source>
        <dbReference type="PROSITE" id="PS50045"/>
    </source>
</evidence>
<keyword evidence="12" id="KW-1185">Reference proteome</keyword>
<name>A0A1H3YGV5_9GAMM</name>
<evidence type="ECO:0000313" key="11">
    <source>
        <dbReference type="EMBL" id="SEA10803.1"/>
    </source>
</evidence>
<evidence type="ECO:0000256" key="1">
    <source>
        <dbReference type="ARBA" id="ARBA00022553"/>
    </source>
</evidence>
<dbReference type="SUPFAM" id="SSF46689">
    <property type="entry name" value="Homeodomain-like"/>
    <property type="match status" value="1"/>
</dbReference>
<dbReference type="InterPro" id="IPR009057">
    <property type="entry name" value="Homeodomain-like_sf"/>
</dbReference>
<dbReference type="FunFam" id="3.40.50.300:FF:000006">
    <property type="entry name" value="DNA-binding transcriptional regulator NtrC"/>
    <property type="match status" value="1"/>
</dbReference>
<dbReference type="Gene3D" id="1.10.8.60">
    <property type="match status" value="1"/>
</dbReference>
<feature type="modified residue" description="4-aspartylphosphate" evidence="8">
    <location>
        <position position="53"/>
    </location>
</feature>
<dbReference type="Proteomes" id="UP000242469">
    <property type="component" value="Unassembled WGS sequence"/>
</dbReference>
<dbReference type="STRING" id="1122198.SAMN02745729_101479"/>
<evidence type="ECO:0000256" key="8">
    <source>
        <dbReference type="PROSITE-ProRule" id="PRU00169"/>
    </source>
</evidence>
<dbReference type="InterPro" id="IPR025943">
    <property type="entry name" value="Sigma_54_int_dom_ATP-bd_2"/>
</dbReference>
<dbReference type="InterPro" id="IPR025662">
    <property type="entry name" value="Sigma_54_int_dom_ATP-bd_1"/>
</dbReference>
<keyword evidence="7" id="KW-0804">Transcription</keyword>
<dbReference type="Gene3D" id="1.10.10.60">
    <property type="entry name" value="Homeodomain-like"/>
    <property type="match status" value="1"/>
</dbReference>
<evidence type="ECO:0000259" key="10">
    <source>
        <dbReference type="PROSITE" id="PS50110"/>
    </source>
</evidence>